<accession>A0A5C6MAR7</accession>
<dbReference type="InterPro" id="IPR006674">
    <property type="entry name" value="HD_domain"/>
</dbReference>
<name>A0A5C6MAR7_9PLAN</name>
<dbReference type="InterPro" id="IPR006675">
    <property type="entry name" value="HDIG_dom"/>
</dbReference>
<dbReference type="PANTHER" id="PTHR38659:SF1">
    <property type="entry name" value="METAL DEPENDENT PHOSPHOHYDROLASE"/>
    <property type="match status" value="1"/>
</dbReference>
<organism evidence="2 3">
    <name type="scientific">Planctomyces bekefii</name>
    <dbReference type="NCBI Taxonomy" id="1653850"/>
    <lineage>
        <taxon>Bacteria</taxon>
        <taxon>Pseudomonadati</taxon>
        <taxon>Planctomycetota</taxon>
        <taxon>Planctomycetia</taxon>
        <taxon>Planctomycetales</taxon>
        <taxon>Planctomycetaceae</taxon>
        <taxon>Planctomyces</taxon>
    </lineage>
</organism>
<dbReference type="EMBL" id="SRHE01000046">
    <property type="protein sequence ID" value="TWW11776.1"/>
    <property type="molecule type" value="Genomic_DNA"/>
</dbReference>
<protein>
    <submittedName>
        <fullName evidence="2">HDIG domain-containing protein</fullName>
    </submittedName>
</protein>
<reference evidence="2 3" key="2">
    <citation type="submission" date="2019-08" db="EMBL/GenBank/DDBJ databases">
        <authorList>
            <person name="Henke P."/>
        </authorList>
    </citation>
    <scope>NUCLEOTIDE SEQUENCE [LARGE SCALE GENOMIC DNA]</scope>
    <source>
        <strain evidence="2">Phe10_nw2017</strain>
    </source>
</reference>
<dbReference type="NCBIfam" id="TIGR00277">
    <property type="entry name" value="HDIG"/>
    <property type="match status" value="1"/>
</dbReference>
<evidence type="ECO:0000259" key="1">
    <source>
        <dbReference type="Pfam" id="PF01966"/>
    </source>
</evidence>
<proteinExistence type="predicted"/>
<sequence>MDRATNLALLNEYVQNPALQRHMFAVEAGLRAYAVKYGEDADKWATVGLLHDFDYERWPNPPDHPLQGSVILKQRGYSDEIIYAIKSHADYLPDCPRVSRLDKALYACDELCGFLVACALMRPARLDGMTAKSVRKKMKQASFAAAVSRDDIVRGAADLGVDLDEHITFLIGALAAIAPELDLVPEAGASGGE</sequence>
<reference evidence="2 3" key="1">
    <citation type="submission" date="2019-08" db="EMBL/GenBank/DDBJ databases">
        <title>100 year-old enigma solved: identification of Planctomyces bekefii, the type genus and species of the phylum Planctomycetes.</title>
        <authorList>
            <person name="Svetlana D.N."/>
            <person name="Overmann J."/>
        </authorList>
    </citation>
    <scope>NUCLEOTIDE SEQUENCE [LARGE SCALE GENOMIC DNA]</scope>
    <source>
        <strain evidence="2">Phe10_nw2017</strain>
    </source>
</reference>
<dbReference type="Pfam" id="PF01966">
    <property type="entry name" value="HD"/>
    <property type="match status" value="1"/>
</dbReference>
<dbReference type="Gene3D" id="1.10.3210.10">
    <property type="entry name" value="Hypothetical protein af1432"/>
    <property type="match status" value="1"/>
</dbReference>
<gene>
    <name evidence="2" type="ORF">E3A20_04090</name>
</gene>
<feature type="domain" description="HD" evidence="1">
    <location>
        <begin position="21"/>
        <end position="110"/>
    </location>
</feature>
<dbReference type="Proteomes" id="UP000321083">
    <property type="component" value="Unassembled WGS sequence"/>
</dbReference>
<keyword evidence="3" id="KW-1185">Reference proteome</keyword>
<evidence type="ECO:0000313" key="2">
    <source>
        <dbReference type="EMBL" id="TWW11776.1"/>
    </source>
</evidence>
<comment type="caution">
    <text evidence="2">The sequence shown here is derived from an EMBL/GenBank/DDBJ whole genome shotgun (WGS) entry which is preliminary data.</text>
</comment>
<evidence type="ECO:0000313" key="3">
    <source>
        <dbReference type="Proteomes" id="UP000321083"/>
    </source>
</evidence>
<dbReference type="PANTHER" id="PTHR38659">
    <property type="entry name" value="METAL-DEPENDENT PHOSPHOHYDROLASE"/>
    <property type="match status" value="1"/>
</dbReference>
<dbReference type="AlphaFoldDB" id="A0A5C6MAR7"/>
<dbReference type="SUPFAM" id="SSF109604">
    <property type="entry name" value="HD-domain/PDEase-like"/>
    <property type="match status" value="1"/>
</dbReference>